<dbReference type="Proteomes" id="UP000824142">
    <property type="component" value="Unassembled WGS sequence"/>
</dbReference>
<comment type="caution">
    <text evidence="1">The sequence shown here is derived from an EMBL/GenBank/DDBJ whole genome shotgun (WGS) entry which is preliminary data.</text>
</comment>
<gene>
    <name evidence="1" type="ORF">IAC63_00940</name>
</gene>
<reference evidence="1" key="2">
    <citation type="journal article" date="2021" name="PeerJ">
        <title>Extensive microbial diversity within the chicken gut microbiome revealed by metagenomics and culture.</title>
        <authorList>
            <person name="Gilroy R."/>
            <person name="Ravi A."/>
            <person name="Getino M."/>
            <person name="Pursley I."/>
            <person name="Horton D.L."/>
            <person name="Alikhan N.F."/>
            <person name="Baker D."/>
            <person name="Gharbi K."/>
            <person name="Hall N."/>
            <person name="Watson M."/>
            <person name="Adriaenssens E.M."/>
            <person name="Foster-Nyarko E."/>
            <person name="Jarju S."/>
            <person name="Secka A."/>
            <person name="Antonio M."/>
            <person name="Oren A."/>
            <person name="Chaudhuri R.R."/>
            <person name="La Ragione R."/>
            <person name="Hildebrand F."/>
            <person name="Pallen M.J."/>
        </authorList>
    </citation>
    <scope>NUCLEOTIDE SEQUENCE</scope>
    <source>
        <strain evidence="1">CHK136-897</strain>
    </source>
</reference>
<evidence type="ECO:0000313" key="2">
    <source>
        <dbReference type="Proteomes" id="UP000824142"/>
    </source>
</evidence>
<organism evidence="1 2">
    <name type="scientific">Candidatus Enterousia avicola</name>
    <dbReference type="NCBI Taxonomy" id="2840787"/>
    <lineage>
        <taxon>Bacteria</taxon>
        <taxon>Pseudomonadati</taxon>
        <taxon>Pseudomonadota</taxon>
        <taxon>Alphaproteobacteria</taxon>
        <taxon>Candidatus Enterousia</taxon>
    </lineage>
</organism>
<evidence type="ECO:0000313" key="1">
    <source>
        <dbReference type="EMBL" id="HIU65192.1"/>
    </source>
</evidence>
<reference evidence="1" key="1">
    <citation type="submission" date="2020-10" db="EMBL/GenBank/DDBJ databases">
        <authorList>
            <person name="Gilroy R."/>
        </authorList>
    </citation>
    <scope>NUCLEOTIDE SEQUENCE</scope>
    <source>
        <strain evidence="1">CHK136-897</strain>
    </source>
</reference>
<sequence length="313" mass="36526">MGVRRLFLFASYDKQGVIDDTVLHYLRCLSGYGDIVFVMDNIAPNAELNKLNDIPNVLYKLAERHGEYDFGSYKRGFQWAQKNKILSKYDWVYLVNDSVYGPLFDIKKILENLESSGADLVGMIDFKNKFTPVQVQSWFVGLSRKVANASFISNFMKNIRPQTDKQLIVLKYEVGLSQMILRRGYKMATFISGENGDLIHRVYDKPLELLKEGLPFLKKQALMNLQGMQYLYPYTSEKFVDQIYHNAVRTGISLVPLSKAQYEKPKYEKSYRLTLWSIPLVTIYRQRHDFSNLVCYKVFLLDFVPLLKILRRK</sequence>
<proteinExistence type="predicted"/>
<dbReference type="AlphaFoldDB" id="A0A9D1MRN6"/>
<name>A0A9D1MRN6_9PROT</name>
<dbReference type="Pfam" id="PF05045">
    <property type="entry name" value="RgpF"/>
    <property type="match status" value="1"/>
</dbReference>
<dbReference type="InterPro" id="IPR007739">
    <property type="entry name" value="RgpF"/>
</dbReference>
<accession>A0A9D1MRN6</accession>
<protein>
    <submittedName>
        <fullName evidence="1">Uncharacterized protein</fullName>
    </submittedName>
</protein>
<dbReference type="EMBL" id="DVNO01000006">
    <property type="protein sequence ID" value="HIU65192.1"/>
    <property type="molecule type" value="Genomic_DNA"/>
</dbReference>